<evidence type="ECO:0000313" key="17">
    <source>
        <dbReference type="EMBL" id="KAH7276700.1"/>
    </source>
</evidence>
<dbReference type="EC" id="2.7.11.1" evidence="2"/>
<evidence type="ECO:0000256" key="4">
    <source>
        <dbReference type="ARBA" id="ARBA00022553"/>
    </source>
</evidence>
<keyword evidence="8" id="KW-0863">Zinc-finger</keyword>
<accession>A0A8T2PZ27</accession>
<reference evidence="17" key="1">
    <citation type="submission" date="2021-08" db="EMBL/GenBank/DDBJ databases">
        <title>WGS assembly of Ceratopteris richardii.</title>
        <authorList>
            <person name="Marchant D.B."/>
            <person name="Chen G."/>
            <person name="Jenkins J."/>
            <person name="Shu S."/>
            <person name="Leebens-Mack J."/>
            <person name="Grimwood J."/>
            <person name="Schmutz J."/>
            <person name="Soltis P."/>
            <person name="Soltis D."/>
            <person name="Chen Z.-H."/>
        </authorList>
    </citation>
    <scope>NUCLEOTIDE SEQUENCE</scope>
    <source>
        <strain evidence="17">Whitten #5841</strain>
        <tissue evidence="17">Leaf</tissue>
    </source>
</reference>
<dbReference type="CDD" id="cd05579">
    <property type="entry name" value="STKc_MAST_like"/>
    <property type="match status" value="1"/>
</dbReference>
<evidence type="ECO:0000256" key="11">
    <source>
        <dbReference type="ARBA" id="ARBA00022840"/>
    </source>
</evidence>
<comment type="similarity">
    <text evidence="1">Belongs to the protein kinase superfamily. AGC Ser/Thr protein kinase family.</text>
</comment>
<dbReference type="PANTHER" id="PTHR24356">
    <property type="entry name" value="SERINE/THREONINE-PROTEIN KINASE"/>
    <property type="match status" value="1"/>
</dbReference>
<dbReference type="InterPro" id="IPR000719">
    <property type="entry name" value="Prot_kinase_dom"/>
</dbReference>
<organism evidence="17 18">
    <name type="scientific">Ceratopteris richardii</name>
    <name type="common">Triangle waterfern</name>
    <dbReference type="NCBI Taxonomy" id="49495"/>
    <lineage>
        <taxon>Eukaryota</taxon>
        <taxon>Viridiplantae</taxon>
        <taxon>Streptophyta</taxon>
        <taxon>Embryophyta</taxon>
        <taxon>Tracheophyta</taxon>
        <taxon>Polypodiopsida</taxon>
        <taxon>Polypodiidae</taxon>
        <taxon>Polypodiales</taxon>
        <taxon>Pteridineae</taxon>
        <taxon>Pteridaceae</taxon>
        <taxon>Parkerioideae</taxon>
        <taxon>Ceratopteris</taxon>
    </lineage>
</organism>
<proteinExistence type="inferred from homology"/>
<keyword evidence="5" id="KW-0808">Transferase</keyword>
<dbReference type="OrthoDB" id="162894at2759"/>
<comment type="caution">
    <text evidence="17">The sequence shown here is derived from an EMBL/GenBank/DDBJ whole genome shotgun (WGS) entry which is preliminary data.</text>
</comment>
<evidence type="ECO:0000256" key="2">
    <source>
        <dbReference type="ARBA" id="ARBA00012513"/>
    </source>
</evidence>
<dbReference type="GO" id="GO:0008270">
    <property type="term" value="F:zinc ion binding"/>
    <property type="evidence" value="ECO:0007669"/>
    <property type="project" value="UniProtKB-KW"/>
</dbReference>
<keyword evidence="18" id="KW-1185">Reference proteome</keyword>
<feature type="compositionally biased region" description="Basic and acidic residues" evidence="14">
    <location>
        <begin position="25"/>
        <end position="38"/>
    </location>
</feature>
<evidence type="ECO:0000256" key="9">
    <source>
        <dbReference type="ARBA" id="ARBA00022777"/>
    </source>
</evidence>
<dbReference type="PROSITE" id="PS50011">
    <property type="entry name" value="PROTEIN_KINASE_DOM"/>
    <property type="match status" value="1"/>
</dbReference>
<evidence type="ECO:0000259" key="15">
    <source>
        <dbReference type="PROSITE" id="PS50011"/>
    </source>
</evidence>
<dbReference type="GO" id="GO:0004674">
    <property type="term" value="F:protein serine/threonine kinase activity"/>
    <property type="evidence" value="ECO:0007669"/>
    <property type="project" value="UniProtKB-KW"/>
</dbReference>
<dbReference type="OMA" id="ENTYEWE"/>
<feature type="domain" description="Protein kinase" evidence="15">
    <location>
        <begin position="844"/>
        <end position="1136"/>
    </location>
</feature>
<dbReference type="PROSITE" id="PS51285">
    <property type="entry name" value="AGC_KINASE_CTER"/>
    <property type="match status" value="1"/>
</dbReference>
<dbReference type="InterPro" id="IPR008271">
    <property type="entry name" value="Ser/Thr_kinase_AS"/>
</dbReference>
<evidence type="ECO:0000256" key="1">
    <source>
        <dbReference type="ARBA" id="ARBA00009903"/>
    </source>
</evidence>
<protein>
    <recommendedName>
        <fullName evidence="2">non-specific serine/threonine protein kinase</fullName>
        <ecNumber evidence="2">2.7.11.1</ecNumber>
    </recommendedName>
</protein>
<evidence type="ECO:0000256" key="12">
    <source>
        <dbReference type="ARBA" id="ARBA00047899"/>
    </source>
</evidence>
<dbReference type="Gene3D" id="1.10.510.10">
    <property type="entry name" value="Transferase(Phosphotransferase) domain 1"/>
    <property type="match status" value="1"/>
</dbReference>
<evidence type="ECO:0000256" key="3">
    <source>
        <dbReference type="ARBA" id="ARBA00022527"/>
    </source>
</evidence>
<keyword evidence="4" id="KW-0597">Phosphoprotein</keyword>
<name>A0A8T2PZ27_CERRI</name>
<evidence type="ECO:0000256" key="13">
    <source>
        <dbReference type="ARBA" id="ARBA00048679"/>
    </source>
</evidence>
<evidence type="ECO:0000259" key="16">
    <source>
        <dbReference type="PROSITE" id="PS51285"/>
    </source>
</evidence>
<keyword evidence="7" id="KW-0547">Nucleotide-binding</keyword>
<dbReference type="SMART" id="SM00220">
    <property type="entry name" value="S_TKc"/>
    <property type="match status" value="1"/>
</dbReference>
<keyword evidence="11" id="KW-0067">ATP-binding</keyword>
<dbReference type="FunFam" id="1.10.510.10:FF:000446">
    <property type="entry name" value="Microtubule associated serine/threonine kinase 2"/>
    <property type="match status" value="1"/>
</dbReference>
<dbReference type="Pfam" id="PF26031">
    <property type="entry name" value="IREH1"/>
    <property type="match status" value="1"/>
</dbReference>
<sequence>MGPFGIAAVGLLANKGSGSKRKQGSSKDSRGTSRHSNEEAQVGRQSCADRLPYQSSDFTENNQVAGSLLQENAGHVLLKNGNKHFRSDLVGSSSKCPLLPIGEQDETSEALSGTGTKHVVSLSKQASLESSGEHLIPGLNHIRTRGRSVSVRTVESARDISEFSSDSMNDFRGRVSNDLRVQTKNTQTRVESNPIKLRRSGRIRSNVADSLNLGVESLRLAEAEKSSPTSRSEDTSEYFSNAQLVGDADSAGHKLNSQEDMSSNTNEKNRSKRGHSASCSPSDIKSDNRIPRGLHSDVSGGENACFAISTETMEMYDKKETESPRYKALLRLTCGSPNKKSSGDITSFSHELSSNANMSHPYWRFQNARSTEEVVDGLNERFHSEKEQVDSELALFAADLLDIMELEEEKQDKERLSKHEDLLVLARECSLMSVEEFRERCEGIVQKLEEERQILPLGRLKQLHIRLLFILTRCTRLLQYQKETGTPKEIFNSGLLTNAYLPSTKVYGRKKFYSQEQRAGDWKNQNSTALQSELLHRKLKQDAKKKKLSKKTDLKISSIPFPPATIVKSEKQELSEAIQYVICRICEEKVPTLSLEEHSHICALAVQCDVKGVSVDDRLYKLALVLDKLIETQLPGSASLMQGNSPDKFKTCAFNQTLSRDDLNRFSEDERIDEELSDDQGLATEILSFKSPCGSKSGCSQAPSSVDSITPRSPILSGSYFDFNVDDRVSLRESEDPLQVRALAYIARCIATANATEARVFEDLASCSRALENLLHQSKDTALTIHTFGARIQKLLRARFMELHEVLSARRASNDIGEDICTKENLLHSPRQTSYKDRTSIDDFEIIKPISRGAYGRVFLARKRTTGDLFAIKVLRKADMIRKNAVESILAERDILISTCNPFVVRLFYSFTCSENLYLVMEYLIGGDLYSLLRNVGCLDEGVSQIYIAELVLALEYLHSLGVVHRDLKPDNLLIAHDGHLKLTDFGLSKVGLINSTDDLSQPCPSERFLSPADHGMSQLSSRQSQLRKERQKNSAVGTPDYLAPEILLGTGHGPSADWWSTGIILFECLTGVPPFNAEYPEKIFENILNRKIPWPRVPEEMSPDAKDLIDKLLTEDPSSRLGANGAAEVKRHPFFKNIHWETLARQKAAFIPNPESPHDTSYFTSRHHWSGLDSSSSSSKTCQPGPLSDDDDKREKVDEQFDEPGDLMDFTCSSPSRFSFSNFSFKNLSQLASINYDLLMQSSNSDQKTCTK</sequence>
<evidence type="ECO:0000256" key="5">
    <source>
        <dbReference type="ARBA" id="ARBA00022679"/>
    </source>
</evidence>
<comment type="catalytic activity">
    <reaction evidence="13">
        <text>L-seryl-[protein] + ATP = O-phospho-L-seryl-[protein] + ADP + H(+)</text>
        <dbReference type="Rhea" id="RHEA:17989"/>
        <dbReference type="Rhea" id="RHEA-COMP:9863"/>
        <dbReference type="Rhea" id="RHEA-COMP:11604"/>
        <dbReference type="ChEBI" id="CHEBI:15378"/>
        <dbReference type="ChEBI" id="CHEBI:29999"/>
        <dbReference type="ChEBI" id="CHEBI:30616"/>
        <dbReference type="ChEBI" id="CHEBI:83421"/>
        <dbReference type="ChEBI" id="CHEBI:456216"/>
        <dbReference type="EC" id="2.7.11.1"/>
    </reaction>
</comment>
<feature type="domain" description="AGC-kinase C-terminal" evidence="16">
    <location>
        <begin position="1137"/>
        <end position="1236"/>
    </location>
</feature>
<feature type="region of interest" description="Disordered" evidence="14">
    <location>
        <begin position="252"/>
        <end position="296"/>
    </location>
</feature>
<dbReference type="InterPro" id="IPR000961">
    <property type="entry name" value="AGC-kinase_C"/>
</dbReference>
<dbReference type="Proteomes" id="UP000825935">
    <property type="component" value="Chromosome 39"/>
</dbReference>
<dbReference type="EMBL" id="CM035444">
    <property type="protein sequence ID" value="KAH7276700.1"/>
    <property type="molecule type" value="Genomic_DNA"/>
</dbReference>
<dbReference type="FunFam" id="3.30.200.20:FF:000147">
    <property type="entry name" value="probable serine/threonine protein kinase IREH1"/>
    <property type="match status" value="1"/>
</dbReference>
<dbReference type="GO" id="GO:0005524">
    <property type="term" value="F:ATP binding"/>
    <property type="evidence" value="ECO:0007669"/>
    <property type="project" value="UniProtKB-KW"/>
</dbReference>
<evidence type="ECO:0000256" key="6">
    <source>
        <dbReference type="ARBA" id="ARBA00022723"/>
    </source>
</evidence>
<dbReference type="PANTHER" id="PTHR24356:SF1">
    <property type="entry name" value="SERINE_THREONINE-PROTEIN KINASE GREATWALL"/>
    <property type="match status" value="1"/>
</dbReference>
<evidence type="ECO:0000256" key="8">
    <source>
        <dbReference type="ARBA" id="ARBA00022771"/>
    </source>
</evidence>
<feature type="region of interest" description="Disordered" evidence="14">
    <location>
        <begin position="1173"/>
        <end position="1208"/>
    </location>
</feature>
<dbReference type="AlphaFoldDB" id="A0A8T2PZ27"/>
<keyword evidence="6" id="KW-0479">Metal-binding</keyword>
<keyword evidence="10" id="KW-0862">Zinc</keyword>
<dbReference type="InterPro" id="IPR058783">
    <property type="entry name" value="IREH1/IRE-like_N"/>
</dbReference>
<feature type="region of interest" description="Disordered" evidence="14">
    <location>
        <begin position="1011"/>
        <end position="1036"/>
    </location>
</feature>
<keyword evidence="9" id="KW-0418">Kinase</keyword>
<dbReference type="SUPFAM" id="SSF56112">
    <property type="entry name" value="Protein kinase-like (PK-like)"/>
    <property type="match status" value="1"/>
</dbReference>
<dbReference type="PROSITE" id="PS00108">
    <property type="entry name" value="PROTEIN_KINASE_ST"/>
    <property type="match status" value="1"/>
</dbReference>
<feature type="region of interest" description="Disordered" evidence="14">
    <location>
        <begin position="13"/>
        <end position="49"/>
    </location>
</feature>
<evidence type="ECO:0000256" key="10">
    <source>
        <dbReference type="ARBA" id="ARBA00022833"/>
    </source>
</evidence>
<dbReference type="GO" id="GO:0035556">
    <property type="term" value="P:intracellular signal transduction"/>
    <property type="evidence" value="ECO:0007669"/>
    <property type="project" value="TreeGrafter"/>
</dbReference>
<evidence type="ECO:0000256" key="7">
    <source>
        <dbReference type="ARBA" id="ARBA00022741"/>
    </source>
</evidence>
<evidence type="ECO:0000313" key="18">
    <source>
        <dbReference type="Proteomes" id="UP000825935"/>
    </source>
</evidence>
<comment type="catalytic activity">
    <reaction evidence="12">
        <text>L-threonyl-[protein] + ATP = O-phospho-L-threonyl-[protein] + ADP + H(+)</text>
        <dbReference type="Rhea" id="RHEA:46608"/>
        <dbReference type="Rhea" id="RHEA-COMP:11060"/>
        <dbReference type="Rhea" id="RHEA-COMP:11605"/>
        <dbReference type="ChEBI" id="CHEBI:15378"/>
        <dbReference type="ChEBI" id="CHEBI:30013"/>
        <dbReference type="ChEBI" id="CHEBI:30616"/>
        <dbReference type="ChEBI" id="CHEBI:61977"/>
        <dbReference type="ChEBI" id="CHEBI:456216"/>
        <dbReference type="EC" id="2.7.11.1"/>
    </reaction>
</comment>
<dbReference type="InterPro" id="IPR011009">
    <property type="entry name" value="Kinase-like_dom_sf"/>
</dbReference>
<dbReference type="InterPro" id="IPR050236">
    <property type="entry name" value="Ser_Thr_kinase_AGC"/>
</dbReference>
<dbReference type="Pfam" id="PF00069">
    <property type="entry name" value="Pkinase"/>
    <property type="match status" value="2"/>
</dbReference>
<evidence type="ECO:0000256" key="14">
    <source>
        <dbReference type="SAM" id="MobiDB-lite"/>
    </source>
</evidence>
<keyword evidence="3" id="KW-0723">Serine/threonine-protein kinase</keyword>
<dbReference type="Gene3D" id="3.30.200.20">
    <property type="entry name" value="Phosphorylase Kinase, domain 1"/>
    <property type="match status" value="1"/>
</dbReference>
<gene>
    <name evidence="17" type="ORF">KP509_39G018200</name>
</gene>